<sequence>MIRFFVTAALLLPPVAGLAQTPASRDWNSEKCARYAEMWPQALTRFGRAGLSPEFLERHATFLDSGCRSRVEVCPRSPQELALADAMTIAAMNAGTASSFVPFRCGG</sequence>
<organism evidence="2 3">
    <name type="scientific">Falsiroseomonas oleicola</name>
    <dbReference type="NCBI Taxonomy" id="2801474"/>
    <lineage>
        <taxon>Bacteria</taxon>
        <taxon>Pseudomonadati</taxon>
        <taxon>Pseudomonadota</taxon>
        <taxon>Alphaproteobacteria</taxon>
        <taxon>Acetobacterales</taxon>
        <taxon>Roseomonadaceae</taxon>
        <taxon>Falsiroseomonas</taxon>
    </lineage>
</organism>
<dbReference type="EMBL" id="JAERQM010000003">
    <property type="protein sequence ID" value="MBU8544753.1"/>
    <property type="molecule type" value="Genomic_DNA"/>
</dbReference>
<protein>
    <submittedName>
        <fullName evidence="2">Uncharacterized protein</fullName>
    </submittedName>
</protein>
<proteinExistence type="predicted"/>
<evidence type="ECO:0000256" key="1">
    <source>
        <dbReference type="SAM" id="SignalP"/>
    </source>
</evidence>
<dbReference type="RefSeq" id="WP_216876212.1">
    <property type="nucleotide sequence ID" value="NZ_JAERQM010000003.1"/>
</dbReference>
<comment type="caution">
    <text evidence="2">The sequence shown here is derived from an EMBL/GenBank/DDBJ whole genome shotgun (WGS) entry which is preliminary data.</text>
</comment>
<feature type="chain" id="PRO_5046229356" evidence="1">
    <location>
        <begin position="20"/>
        <end position="107"/>
    </location>
</feature>
<dbReference type="Proteomes" id="UP000689967">
    <property type="component" value="Unassembled WGS sequence"/>
</dbReference>
<name>A0ABS6H9V2_9PROT</name>
<evidence type="ECO:0000313" key="2">
    <source>
        <dbReference type="EMBL" id="MBU8544753.1"/>
    </source>
</evidence>
<gene>
    <name evidence="2" type="ORF">JJQ90_13615</name>
</gene>
<keyword evidence="1" id="KW-0732">Signal</keyword>
<evidence type="ECO:0000313" key="3">
    <source>
        <dbReference type="Proteomes" id="UP000689967"/>
    </source>
</evidence>
<accession>A0ABS6H9V2</accession>
<keyword evidence="3" id="KW-1185">Reference proteome</keyword>
<reference evidence="2 3" key="1">
    <citation type="submission" date="2021-01" db="EMBL/GenBank/DDBJ databases">
        <title>Roseomonas sp. nov, a bacterium isolated from an oil production mixture in Yumen Oilfield.</title>
        <authorList>
            <person name="Wu D."/>
        </authorList>
    </citation>
    <scope>NUCLEOTIDE SEQUENCE [LARGE SCALE GENOMIC DNA]</scope>
    <source>
        <strain evidence="2 3">ROY-5-3</strain>
    </source>
</reference>
<feature type="signal peptide" evidence="1">
    <location>
        <begin position="1"/>
        <end position="19"/>
    </location>
</feature>